<dbReference type="AlphaFoldDB" id="A0A841BV09"/>
<gene>
    <name evidence="2" type="ORF">F4553_004675</name>
</gene>
<dbReference type="Proteomes" id="UP000587527">
    <property type="component" value="Unassembled WGS sequence"/>
</dbReference>
<sequence>MRKGARRMTVVAERSRATPAAVPRRGSRTTGVHSGQIVATQIAVVAMIVGVAAGVVATLALAPIAAALLVLAWSRLRGRWLFQWTRVWLSYRTRCRTLAPASDATALITLLRPGARIEEAELDGVPGAIIADGGGLTALVDLGDPALLPAQAMVLLRSPVDLLPTPAPDTPRHRFQLVLSAVHASGSGSVGSAYRQLTEGRIAAGERAVLAVHVPAAEEWSESDLRRALSGAVRKVHRKLGDSPARVLGPDGVLAALTELAHHDGAHPVRETWSSLHAGGLPQAAFRLRRWPDLRGEAARDLIPRLLALPGSTVTVSLTVGPWVTAATTLRADLVVRLTAADAPSLAAATTALHRVLASEKAAARRLDGEHLDGLAATLPLGGTAPAVLPTQVEHGSIRPAAPLSGLRLPFGTAGLMVGPNRRREPVTVRFFRPEPTRAMLIGGVTSAQLLALRSMALGARVIVQTTRPQAWERFFRNLGGPNDSIALAIPGKQVSVPAATRLRPLLLVVDVGAVGADRSAGHPWHTTLVLRDELAAVDIDALGHADIALVQPMSAQAAGIAVAVLGLSESQRDAFARPVPGLIGVVHRRSVRWASLGTAPLEQQLLT</sequence>
<keyword evidence="1" id="KW-0812">Transmembrane</keyword>
<keyword evidence="1" id="KW-0472">Membrane</keyword>
<feature type="transmembrane region" description="Helical" evidence="1">
    <location>
        <begin position="42"/>
        <end position="73"/>
    </location>
</feature>
<keyword evidence="1" id="KW-1133">Transmembrane helix</keyword>
<proteinExistence type="predicted"/>
<dbReference type="RefSeq" id="WP_221469985.1">
    <property type="nucleotide sequence ID" value="NZ_JACHMN010000002.1"/>
</dbReference>
<keyword evidence="3" id="KW-1185">Reference proteome</keyword>
<organism evidence="2 3">
    <name type="scientific">Allocatelliglobosispora scoriae</name>
    <dbReference type="NCBI Taxonomy" id="643052"/>
    <lineage>
        <taxon>Bacteria</taxon>
        <taxon>Bacillati</taxon>
        <taxon>Actinomycetota</taxon>
        <taxon>Actinomycetes</taxon>
        <taxon>Micromonosporales</taxon>
        <taxon>Micromonosporaceae</taxon>
        <taxon>Allocatelliglobosispora</taxon>
    </lineage>
</organism>
<evidence type="ECO:0000313" key="3">
    <source>
        <dbReference type="Proteomes" id="UP000587527"/>
    </source>
</evidence>
<name>A0A841BV09_9ACTN</name>
<comment type="caution">
    <text evidence="2">The sequence shown here is derived from an EMBL/GenBank/DDBJ whole genome shotgun (WGS) entry which is preliminary data.</text>
</comment>
<evidence type="ECO:0000313" key="2">
    <source>
        <dbReference type="EMBL" id="MBB5871296.1"/>
    </source>
</evidence>
<evidence type="ECO:0000256" key="1">
    <source>
        <dbReference type="SAM" id="Phobius"/>
    </source>
</evidence>
<accession>A0A841BV09</accession>
<reference evidence="2 3" key="1">
    <citation type="submission" date="2020-08" db="EMBL/GenBank/DDBJ databases">
        <title>Sequencing the genomes of 1000 actinobacteria strains.</title>
        <authorList>
            <person name="Klenk H.-P."/>
        </authorList>
    </citation>
    <scope>NUCLEOTIDE SEQUENCE [LARGE SCALE GENOMIC DNA]</scope>
    <source>
        <strain evidence="2 3">DSM 45362</strain>
    </source>
</reference>
<dbReference type="EMBL" id="JACHMN010000002">
    <property type="protein sequence ID" value="MBB5871296.1"/>
    <property type="molecule type" value="Genomic_DNA"/>
</dbReference>
<protein>
    <submittedName>
        <fullName evidence="2">Type VII secretion protein EccE</fullName>
    </submittedName>
</protein>